<evidence type="ECO:0000313" key="1">
    <source>
        <dbReference type="EMBL" id="KAA1108647.1"/>
    </source>
</evidence>
<dbReference type="EMBL" id="VSWC01000028">
    <property type="protein sequence ID" value="KAA1108647.1"/>
    <property type="molecule type" value="Genomic_DNA"/>
</dbReference>
<reference evidence="1 2" key="1">
    <citation type="submission" date="2019-05" db="EMBL/GenBank/DDBJ databases">
        <title>Emergence of the Ug99 lineage of the wheat stem rust pathogen through somatic hybridization.</title>
        <authorList>
            <person name="Li F."/>
            <person name="Upadhyaya N.M."/>
            <person name="Sperschneider J."/>
            <person name="Matny O."/>
            <person name="Nguyen-Phuc H."/>
            <person name="Mago R."/>
            <person name="Raley C."/>
            <person name="Miller M.E."/>
            <person name="Silverstein K.A.T."/>
            <person name="Henningsen E."/>
            <person name="Hirsch C.D."/>
            <person name="Visser B."/>
            <person name="Pretorius Z.A."/>
            <person name="Steffenson B.J."/>
            <person name="Schwessinger B."/>
            <person name="Dodds P.N."/>
            <person name="Figueroa M."/>
        </authorList>
    </citation>
    <scope>NUCLEOTIDE SEQUENCE [LARGE SCALE GENOMIC DNA]</scope>
    <source>
        <strain evidence="1">21-0</strain>
    </source>
</reference>
<accession>A0A5B0Q6C5</accession>
<proteinExistence type="predicted"/>
<organism evidence="1 2">
    <name type="scientific">Puccinia graminis f. sp. tritici</name>
    <dbReference type="NCBI Taxonomy" id="56615"/>
    <lineage>
        <taxon>Eukaryota</taxon>
        <taxon>Fungi</taxon>
        <taxon>Dikarya</taxon>
        <taxon>Basidiomycota</taxon>
        <taxon>Pucciniomycotina</taxon>
        <taxon>Pucciniomycetes</taxon>
        <taxon>Pucciniales</taxon>
        <taxon>Pucciniaceae</taxon>
        <taxon>Puccinia</taxon>
    </lineage>
</organism>
<dbReference type="Proteomes" id="UP000324748">
    <property type="component" value="Unassembled WGS sequence"/>
</dbReference>
<evidence type="ECO:0000313" key="2">
    <source>
        <dbReference type="Proteomes" id="UP000324748"/>
    </source>
</evidence>
<protein>
    <submittedName>
        <fullName evidence="1">Uncharacterized protein</fullName>
    </submittedName>
</protein>
<sequence length="128" mass="14338">MHLIMKKGCEVAYSEVRIRSMNHSLVDSFPENVRKLSGRVVSNGHSLPCKFWTPQMMSRRVSMGHQNSPVVYVTDEGAYGVVCPAIYGLTGQQVAIKKGCFPLLNLVESRVRFYSIAHRLSLSPLLDI</sequence>
<dbReference type="Gene3D" id="3.30.200.20">
    <property type="entry name" value="Phosphorylase Kinase, domain 1"/>
    <property type="match status" value="1"/>
</dbReference>
<dbReference type="AlphaFoldDB" id="A0A5B0Q6C5"/>
<name>A0A5B0Q6C5_PUCGR</name>
<keyword evidence="2" id="KW-1185">Reference proteome</keyword>
<gene>
    <name evidence="1" type="ORF">PGT21_020092</name>
</gene>
<dbReference type="OrthoDB" id="10468504at2759"/>
<comment type="caution">
    <text evidence="1">The sequence shown here is derived from an EMBL/GenBank/DDBJ whole genome shotgun (WGS) entry which is preliminary data.</text>
</comment>